<evidence type="ECO:0000313" key="1">
    <source>
        <dbReference type="EMBL" id="KKL05046.1"/>
    </source>
</evidence>
<dbReference type="SUPFAM" id="SSF102705">
    <property type="entry name" value="NIF3 (NGG1p interacting factor 3)-like"/>
    <property type="match status" value="1"/>
</dbReference>
<comment type="caution">
    <text evidence="1">The sequence shown here is derived from an EMBL/GenBank/DDBJ whole genome shotgun (WGS) entry which is preliminary data.</text>
</comment>
<dbReference type="AlphaFoldDB" id="A0A0F9CH75"/>
<name>A0A0F9CH75_9ZZZZ</name>
<proteinExistence type="predicted"/>
<reference evidence="1" key="1">
    <citation type="journal article" date="2015" name="Nature">
        <title>Complex archaea that bridge the gap between prokaryotes and eukaryotes.</title>
        <authorList>
            <person name="Spang A."/>
            <person name="Saw J.H."/>
            <person name="Jorgensen S.L."/>
            <person name="Zaremba-Niedzwiedzka K."/>
            <person name="Martijn J."/>
            <person name="Lind A.E."/>
            <person name="van Eijk R."/>
            <person name="Schleper C."/>
            <person name="Guy L."/>
            <person name="Ettema T.J."/>
        </authorList>
    </citation>
    <scope>NUCLEOTIDE SEQUENCE</scope>
</reference>
<protein>
    <recommendedName>
        <fullName evidence="2">NGG1p interacting factor NIF3</fullName>
    </recommendedName>
</protein>
<dbReference type="EMBL" id="LAZR01044281">
    <property type="protein sequence ID" value="KKL05046.1"/>
    <property type="molecule type" value="Genomic_DNA"/>
</dbReference>
<dbReference type="InterPro" id="IPR036069">
    <property type="entry name" value="DUF34/NIF3_sf"/>
</dbReference>
<feature type="non-terminal residue" evidence="1">
    <location>
        <position position="66"/>
    </location>
</feature>
<accession>A0A0F9CH75</accession>
<organism evidence="1">
    <name type="scientific">marine sediment metagenome</name>
    <dbReference type="NCBI Taxonomy" id="412755"/>
    <lineage>
        <taxon>unclassified sequences</taxon>
        <taxon>metagenomes</taxon>
        <taxon>ecological metagenomes</taxon>
    </lineage>
</organism>
<dbReference type="Gene3D" id="3.40.1390.30">
    <property type="entry name" value="NIF3 (NGG1p interacting factor 3)-like"/>
    <property type="match status" value="1"/>
</dbReference>
<evidence type="ECO:0008006" key="2">
    <source>
        <dbReference type="Google" id="ProtNLM"/>
    </source>
</evidence>
<gene>
    <name evidence="1" type="ORF">LCGC14_2609990</name>
</gene>
<sequence>MKVDDILEHFLSHAGWVDRAATVDRVIIGDGDRDVDRCLVTWMPSFDAVRQAVARGIRLLVAHEPT</sequence>